<accession>A0A268P2K9</accession>
<dbReference type="GO" id="GO:0080120">
    <property type="term" value="P:CAAX-box protein maturation"/>
    <property type="evidence" value="ECO:0007669"/>
    <property type="project" value="UniProtKB-ARBA"/>
</dbReference>
<evidence type="ECO:0000259" key="1">
    <source>
        <dbReference type="Pfam" id="PF02517"/>
    </source>
</evidence>
<dbReference type="OMA" id="AHILINM"/>
<evidence type="ECO:0000313" key="2">
    <source>
        <dbReference type="EMBL" id="PAE89983.1"/>
    </source>
</evidence>
<protein>
    <submittedName>
        <fullName evidence="2">CPBP family intramembrane metalloprotease</fullName>
    </submittedName>
</protein>
<dbReference type="InterPro" id="IPR003675">
    <property type="entry name" value="Rce1/LyrA-like_dom"/>
</dbReference>
<comment type="caution">
    <text evidence="2">The sequence shown here is derived from an EMBL/GenBank/DDBJ whole genome shotgun (WGS) entry which is preliminary data.</text>
</comment>
<dbReference type="GO" id="GO:0004175">
    <property type="term" value="F:endopeptidase activity"/>
    <property type="evidence" value="ECO:0007669"/>
    <property type="project" value="UniProtKB-ARBA"/>
</dbReference>
<gene>
    <name evidence="2" type="ORF">CHH72_03070</name>
</gene>
<proteinExistence type="predicted"/>
<dbReference type="RefSeq" id="WP_011246919.1">
    <property type="nucleotide sequence ID" value="NZ_BOQQ01000003.1"/>
</dbReference>
<dbReference type="Proteomes" id="UP000216207">
    <property type="component" value="Unassembled WGS sequence"/>
</dbReference>
<keyword evidence="2" id="KW-0482">Metalloprotease</keyword>
<dbReference type="AlphaFoldDB" id="A0A268P2K9"/>
<dbReference type="GO" id="GO:0006508">
    <property type="term" value="P:proteolysis"/>
    <property type="evidence" value="ECO:0007669"/>
    <property type="project" value="UniProtKB-KW"/>
</dbReference>
<sequence>MSNLTTHHDRVKTGWILASTSLLLTTSILFWFIGNPKRFIETRMGIHEGVFADFYVWLFTFIIVLGYVVYTIIALPFVRAHLFHMSWLKIIGVWAALATGIVEEVLFRHLLMDFLQSLHVSDVLQIILSGAAFGFAHGAWGILRRDMKIVLPVIISTTILGCFLATLYIMSGRSTFAPIVAHMLINLIIEPWLMLSAISGKWTMSKQTQKNT</sequence>
<dbReference type="EMBL" id="NPCC01000005">
    <property type="protein sequence ID" value="PAE89983.1"/>
    <property type="molecule type" value="Genomic_DNA"/>
</dbReference>
<dbReference type="Pfam" id="PF02517">
    <property type="entry name" value="Rce1-like"/>
    <property type="match status" value="1"/>
</dbReference>
<dbReference type="GO" id="GO:0008237">
    <property type="term" value="F:metallopeptidase activity"/>
    <property type="evidence" value="ECO:0007669"/>
    <property type="project" value="UniProtKB-KW"/>
</dbReference>
<keyword evidence="2" id="KW-0645">Protease</keyword>
<reference evidence="2 3" key="1">
    <citation type="submission" date="2017-07" db="EMBL/GenBank/DDBJ databases">
        <title>Isolation and whole genome analysis of endospore-forming bacteria from heroin.</title>
        <authorList>
            <person name="Kalinowski J."/>
            <person name="Ahrens B."/>
            <person name="Al-Dilaimi A."/>
            <person name="Winkler A."/>
            <person name="Wibberg D."/>
            <person name="Schleenbecker U."/>
            <person name="Ruckert C."/>
            <person name="Wolfel R."/>
            <person name="Grass G."/>
        </authorList>
    </citation>
    <scope>NUCLEOTIDE SEQUENCE [LARGE SCALE GENOMIC DNA]</scope>
    <source>
        <strain evidence="2 3">7539</strain>
    </source>
</reference>
<organism evidence="2 3">
    <name type="scientific">Shouchella clausii</name>
    <name type="common">Alkalihalobacillus clausii</name>
    <dbReference type="NCBI Taxonomy" id="79880"/>
    <lineage>
        <taxon>Bacteria</taxon>
        <taxon>Bacillati</taxon>
        <taxon>Bacillota</taxon>
        <taxon>Bacilli</taxon>
        <taxon>Bacillales</taxon>
        <taxon>Bacillaceae</taxon>
        <taxon>Shouchella</taxon>
    </lineage>
</organism>
<evidence type="ECO:0000313" key="3">
    <source>
        <dbReference type="Proteomes" id="UP000216207"/>
    </source>
</evidence>
<keyword evidence="2" id="KW-0378">Hydrolase</keyword>
<feature type="domain" description="CAAX prenyl protease 2/Lysostaphin resistance protein A-like" evidence="1">
    <location>
        <begin position="88"/>
        <end position="188"/>
    </location>
</feature>
<name>A0A268P2K9_SHOCL</name>